<name>A0A8J5W679_ZIZPA</name>
<evidence type="ECO:0000313" key="3">
    <source>
        <dbReference type="Proteomes" id="UP000729402"/>
    </source>
</evidence>
<dbReference type="PANTHER" id="PTHR42648:SF26">
    <property type="entry name" value="INTEGRASE CATALYTIC DOMAIN-CONTAINING PROTEIN"/>
    <property type="match status" value="1"/>
</dbReference>
<dbReference type="OrthoDB" id="693274at2759"/>
<dbReference type="PANTHER" id="PTHR42648">
    <property type="entry name" value="TRANSPOSASE, PUTATIVE-RELATED"/>
    <property type="match status" value="1"/>
</dbReference>
<sequence length="232" mass="25639">MPILCFQTDNGREFNNFAFHNFLSAHGILLRLTCPYTSQQNGRAEQILRTLNNIVRTLLIHANLPHTLWPDALATSTYLLNRRPSRSHTGASPYQLLFARSPDYSALRVFGCLCYPNTTATAPHKLSPRSLACIFLGYSTDSKECRCYDPVSARVLVSRHVQFDENIFPYRTLVSSSTPSPSNISVPIIQDPIPILIPKLPAKTATTGPIAPSPATPIAASLPLPAKLYNHL</sequence>
<protein>
    <recommendedName>
        <fullName evidence="1">Integrase catalytic domain-containing protein</fullName>
    </recommendedName>
</protein>
<dbReference type="EMBL" id="JAAALK010000084">
    <property type="protein sequence ID" value="KAG8083628.1"/>
    <property type="molecule type" value="Genomic_DNA"/>
</dbReference>
<dbReference type="InterPro" id="IPR039537">
    <property type="entry name" value="Retrotran_Ty1/copia-like"/>
</dbReference>
<organism evidence="2 3">
    <name type="scientific">Zizania palustris</name>
    <name type="common">Northern wild rice</name>
    <dbReference type="NCBI Taxonomy" id="103762"/>
    <lineage>
        <taxon>Eukaryota</taxon>
        <taxon>Viridiplantae</taxon>
        <taxon>Streptophyta</taxon>
        <taxon>Embryophyta</taxon>
        <taxon>Tracheophyta</taxon>
        <taxon>Spermatophyta</taxon>
        <taxon>Magnoliopsida</taxon>
        <taxon>Liliopsida</taxon>
        <taxon>Poales</taxon>
        <taxon>Poaceae</taxon>
        <taxon>BOP clade</taxon>
        <taxon>Oryzoideae</taxon>
        <taxon>Oryzeae</taxon>
        <taxon>Zizaniinae</taxon>
        <taxon>Zizania</taxon>
    </lineage>
</organism>
<dbReference type="InterPro" id="IPR057670">
    <property type="entry name" value="SH3_retrovirus"/>
</dbReference>
<proteinExistence type="predicted"/>
<evidence type="ECO:0000313" key="2">
    <source>
        <dbReference type="EMBL" id="KAG8083628.1"/>
    </source>
</evidence>
<reference evidence="2" key="2">
    <citation type="submission" date="2021-02" db="EMBL/GenBank/DDBJ databases">
        <authorList>
            <person name="Kimball J.A."/>
            <person name="Haas M.W."/>
            <person name="Macchietto M."/>
            <person name="Kono T."/>
            <person name="Duquette J."/>
            <person name="Shao M."/>
        </authorList>
    </citation>
    <scope>NUCLEOTIDE SEQUENCE</scope>
    <source>
        <tissue evidence="2">Fresh leaf tissue</tissue>
    </source>
</reference>
<reference evidence="2" key="1">
    <citation type="journal article" date="2021" name="bioRxiv">
        <title>Whole Genome Assembly and Annotation of Northern Wild Rice, Zizania palustris L., Supports a Whole Genome Duplication in the Zizania Genus.</title>
        <authorList>
            <person name="Haas M."/>
            <person name="Kono T."/>
            <person name="Macchietto M."/>
            <person name="Millas R."/>
            <person name="McGilp L."/>
            <person name="Shao M."/>
            <person name="Duquette J."/>
            <person name="Hirsch C.N."/>
            <person name="Kimball J."/>
        </authorList>
    </citation>
    <scope>NUCLEOTIDE SEQUENCE</scope>
    <source>
        <tissue evidence="2">Fresh leaf tissue</tissue>
    </source>
</reference>
<dbReference type="Pfam" id="PF25597">
    <property type="entry name" value="SH3_retrovirus"/>
    <property type="match status" value="1"/>
</dbReference>
<evidence type="ECO:0000259" key="1">
    <source>
        <dbReference type="PROSITE" id="PS50994"/>
    </source>
</evidence>
<accession>A0A8J5W679</accession>
<dbReference type="AlphaFoldDB" id="A0A8J5W679"/>
<comment type="caution">
    <text evidence="2">The sequence shown here is derived from an EMBL/GenBank/DDBJ whole genome shotgun (WGS) entry which is preliminary data.</text>
</comment>
<keyword evidence="3" id="KW-1185">Reference proteome</keyword>
<dbReference type="PROSITE" id="PS50994">
    <property type="entry name" value="INTEGRASE"/>
    <property type="match status" value="1"/>
</dbReference>
<gene>
    <name evidence="2" type="ORF">GUJ93_ZPchr0016g2550</name>
</gene>
<dbReference type="GO" id="GO:0015074">
    <property type="term" value="P:DNA integration"/>
    <property type="evidence" value="ECO:0007669"/>
    <property type="project" value="InterPro"/>
</dbReference>
<feature type="domain" description="Integrase catalytic" evidence="1">
    <location>
        <begin position="1"/>
        <end position="101"/>
    </location>
</feature>
<dbReference type="Proteomes" id="UP000729402">
    <property type="component" value="Unassembled WGS sequence"/>
</dbReference>
<dbReference type="InterPro" id="IPR001584">
    <property type="entry name" value="Integrase_cat-core"/>
</dbReference>